<protein>
    <submittedName>
        <fullName evidence="1">Uncharacterized protein</fullName>
    </submittedName>
</protein>
<evidence type="ECO:0000313" key="1">
    <source>
        <dbReference type="EMBL" id="CAE6373320.1"/>
    </source>
</evidence>
<comment type="caution">
    <text evidence="1">The sequence shown here is derived from an EMBL/GenBank/DDBJ whole genome shotgun (WGS) entry which is preliminary data.</text>
</comment>
<reference evidence="1" key="1">
    <citation type="submission" date="2021-01" db="EMBL/GenBank/DDBJ databases">
        <authorList>
            <person name="Kaushik A."/>
        </authorList>
    </citation>
    <scope>NUCLEOTIDE SEQUENCE</scope>
    <source>
        <strain evidence="1">AG2-2IIIB</strain>
    </source>
</reference>
<evidence type="ECO:0000313" key="2">
    <source>
        <dbReference type="Proteomes" id="UP000663843"/>
    </source>
</evidence>
<organism evidence="1 2">
    <name type="scientific">Rhizoctonia solani</name>
    <dbReference type="NCBI Taxonomy" id="456999"/>
    <lineage>
        <taxon>Eukaryota</taxon>
        <taxon>Fungi</taxon>
        <taxon>Dikarya</taxon>
        <taxon>Basidiomycota</taxon>
        <taxon>Agaricomycotina</taxon>
        <taxon>Agaricomycetes</taxon>
        <taxon>Cantharellales</taxon>
        <taxon>Ceratobasidiaceae</taxon>
        <taxon>Rhizoctonia</taxon>
    </lineage>
</organism>
<proteinExistence type="predicted"/>
<dbReference type="AlphaFoldDB" id="A0A8H2WEW3"/>
<dbReference type="EMBL" id="CAJMWT010001025">
    <property type="protein sequence ID" value="CAE6373320.1"/>
    <property type="molecule type" value="Genomic_DNA"/>
</dbReference>
<sequence>MEMQQGPDVPYLVDCLQGILKEIPKWIVVLQEHTDELRETQARLDRLERAAQYSDQASVARTFNATACVPLDPIKSIRLPSGALPIIAFPRTLGEFWGLNATRLQTMALRYGIAVEVELPESVRELQDLVADYLGIRRQAQWTWRAEAPSFSGIVL</sequence>
<dbReference type="Proteomes" id="UP000663843">
    <property type="component" value="Unassembled WGS sequence"/>
</dbReference>
<gene>
    <name evidence="1" type="ORF">RDB_LOCUS19684</name>
</gene>
<accession>A0A8H2WEW3</accession>
<name>A0A8H2WEW3_9AGAM</name>